<comment type="caution">
    <text evidence="2">The sequence shown here is derived from an EMBL/GenBank/DDBJ whole genome shotgun (WGS) entry which is preliminary data.</text>
</comment>
<protein>
    <submittedName>
        <fullName evidence="2">Uncharacterized protein</fullName>
    </submittedName>
</protein>
<gene>
    <name evidence="2" type="ORF">BCR32DRAFT_266791</name>
</gene>
<evidence type="ECO:0000313" key="2">
    <source>
        <dbReference type="EMBL" id="ORX83691.1"/>
    </source>
</evidence>
<dbReference type="EMBL" id="MCFG01000067">
    <property type="protein sequence ID" value="ORX83691.1"/>
    <property type="molecule type" value="Genomic_DNA"/>
</dbReference>
<evidence type="ECO:0000256" key="1">
    <source>
        <dbReference type="SAM" id="SignalP"/>
    </source>
</evidence>
<name>A0A1Y1XD24_9FUNG</name>
<reference evidence="2 3" key="1">
    <citation type="submission" date="2016-08" db="EMBL/GenBank/DDBJ databases">
        <title>A Parts List for Fungal Cellulosomes Revealed by Comparative Genomics.</title>
        <authorList>
            <consortium name="DOE Joint Genome Institute"/>
            <person name="Haitjema C.H."/>
            <person name="Gilmore S.P."/>
            <person name="Henske J.K."/>
            <person name="Solomon K.V."/>
            <person name="De Groot R."/>
            <person name="Kuo A."/>
            <person name="Mondo S.J."/>
            <person name="Salamov A.A."/>
            <person name="Labutti K."/>
            <person name="Zhao Z."/>
            <person name="Chiniquy J."/>
            <person name="Barry K."/>
            <person name="Brewer H.M."/>
            <person name="Purvine S.O."/>
            <person name="Wright A.T."/>
            <person name="Boxma B."/>
            <person name="Van Alen T."/>
            <person name="Hackstein J.H."/>
            <person name="Baker S.E."/>
            <person name="Grigoriev I.V."/>
            <person name="O'Malley M.A."/>
        </authorList>
    </citation>
    <scope>NUCLEOTIDE SEQUENCE [LARGE SCALE GENOMIC DNA]</scope>
    <source>
        <strain evidence="2 3">S4</strain>
    </source>
</reference>
<dbReference type="AlphaFoldDB" id="A0A1Y1XD24"/>
<evidence type="ECO:0000313" key="3">
    <source>
        <dbReference type="Proteomes" id="UP000193944"/>
    </source>
</evidence>
<dbReference type="Proteomes" id="UP000193944">
    <property type="component" value="Unassembled WGS sequence"/>
</dbReference>
<keyword evidence="1" id="KW-0732">Signal</keyword>
<accession>A0A1Y1XD24</accession>
<sequence length="471" mass="53641">MKFSKILTIAILTINSKSVFCVPISHNDNVDLERRGFFDWIGEKARDFFEMYGTYAGGNSGGYAANSYDIEKVKSDMERRKKEEHDKIMDFLRFRLEDPMKPIERIFKANGPRLGMSSEEIEKDIELLKNNGMDLEETKYITTLIKGIENGTLKAEDFLDLKRRSLFDGFNNNDSNESNHNDDIDNNFTHLNRRSIFDSACGGGYAACSYTGGPPKRDESDEDIWECFYTKIPVVGPIIDSFANPREDDFLHTLGKFFELYGTYASANTVGAPAGTTPNPEEVSKVSEKNKKEGILKLKECIKTLKTIKSMLDRVTIDGKEKVIVDEELVDSKNYGKFDLKALGTYSLFNFGISWVSGYQDCLFDKLKSNIEKQLKNGIDNRDEIKGLWFYQMLRDGLIFGTSFLTSYNPIGKDGPSWSILTGGSNWQTFNDIRWTIDKAEAFINIWRKGLDSYIDELELEDLAKQLADDN</sequence>
<feature type="chain" id="PRO_5011010059" evidence="1">
    <location>
        <begin position="22"/>
        <end position="471"/>
    </location>
</feature>
<organism evidence="2 3">
    <name type="scientific">Anaeromyces robustus</name>
    <dbReference type="NCBI Taxonomy" id="1754192"/>
    <lineage>
        <taxon>Eukaryota</taxon>
        <taxon>Fungi</taxon>
        <taxon>Fungi incertae sedis</taxon>
        <taxon>Chytridiomycota</taxon>
        <taxon>Chytridiomycota incertae sedis</taxon>
        <taxon>Neocallimastigomycetes</taxon>
        <taxon>Neocallimastigales</taxon>
        <taxon>Neocallimastigaceae</taxon>
        <taxon>Anaeromyces</taxon>
    </lineage>
</organism>
<proteinExistence type="predicted"/>
<reference evidence="2 3" key="2">
    <citation type="submission" date="2016-08" db="EMBL/GenBank/DDBJ databases">
        <title>Pervasive Adenine N6-methylation of Active Genes in Fungi.</title>
        <authorList>
            <consortium name="DOE Joint Genome Institute"/>
            <person name="Mondo S.J."/>
            <person name="Dannebaum R.O."/>
            <person name="Kuo R.C."/>
            <person name="Labutti K."/>
            <person name="Haridas S."/>
            <person name="Kuo A."/>
            <person name="Salamov A."/>
            <person name="Ahrendt S.R."/>
            <person name="Lipzen A."/>
            <person name="Sullivan W."/>
            <person name="Andreopoulos W.B."/>
            <person name="Clum A."/>
            <person name="Lindquist E."/>
            <person name="Daum C."/>
            <person name="Ramamoorthy G.K."/>
            <person name="Gryganskyi A."/>
            <person name="Culley D."/>
            <person name="Magnuson J.K."/>
            <person name="James T.Y."/>
            <person name="O'Malley M.A."/>
            <person name="Stajich J.E."/>
            <person name="Spatafora J.W."/>
            <person name="Visel A."/>
            <person name="Grigoriev I.V."/>
        </authorList>
    </citation>
    <scope>NUCLEOTIDE SEQUENCE [LARGE SCALE GENOMIC DNA]</scope>
    <source>
        <strain evidence="2 3">S4</strain>
    </source>
</reference>
<feature type="signal peptide" evidence="1">
    <location>
        <begin position="1"/>
        <end position="21"/>
    </location>
</feature>
<keyword evidence="3" id="KW-1185">Reference proteome</keyword>